<dbReference type="InterPro" id="IPR029058">
    <property type="entry name" value="AB_hydrolase_fold"/>
</dbReference>
<dbReference type="SUPFAM" id="SSF53474">
    <property type="entry name" value="alpha/beta-Hydrolases"/>
    <property type="match status" value="1"/>
</dbReference>
<proteinExistence type="predicted"/>
<dbReference type="Proteomes" id="UP000626109">
    <property type="component" value="Unassembled WGS sequence"/>
</dbReference>
<accession>A0A813J5Y1</accession>
<feature type="domain" description="Serine aminopeptidase S33" evidence="1">
    <location>
        <begin position="102"/>
        <end position="209"/>
    </location>
</feature>
<evidence type="ECO:0000259" key="1">
    <source>
        <dbReference type="Pfam" id="PF12146"/>
    </source>
</evidence>
<dbReference type="PANTHER" id="PTHR43358:SF4">
    <property type="entry name" value="ALPHA_BETA HYDROLASE FOLD-1 DOMAIN-CONTAINING PROTEIN"/>
    <property type="match status" value="1"/>
</dbReference>
<gene>
    <name evidence="2" type="ORF">PGLA2088_LOCUS17309</name>
</gene>
<reference evidence="2" key="1">
    <citation type="submission" date="2021-02" db="EMBL/GenBank/DDBJ databases">
        <authorList>
            <person name="Dougan E. K."/>
            <person name="Rhodes N."/>
            <person name="Thang M."/>
            <person name="Chan C."/>
        </authorList>
    </citation>
    <scope>NUCLEOTIDE SEQUENCE</scope>
</reference>
<evidence type="ECO:0000313" key="2">
    <source>
        <dbReference type="EMBL" id="CAE8669900.1"/>
    </source>
</evidence>
<dbReference type="InterPro" id="IPR052920">
    <property type="entry name" value="DNA-binding_regulatory"/>
</dbReference>
<organism evidence="2 3">
    <name type="scientific">Polarella glacialis</name>
    <name type="common">Dinoflagellate</name>
    <dbReference type="NCBI Taxonomy" id="89957"/>
    <lineage>
        <taxon>Eukaryota</taxon>
        <taxon>Sar</taxon>
        <taxon>Alveolata</taxon>
        <taxon>Dinophyceae</taxon>
        <taxon>Suessiales</taxon>
        <taxon>Suessiaceae</taxon>
        <taxon>Polarella</taxon>
    </lineage>
</organism>
<evidence type="ECO:0000313" key="3">
    <source>
        <dbReference type="Proteomes" id="UP000626109"/>
    </source>
</evidence>
<protein>
    <recommendedName>
        <fullName evidence="1">Serine aminopeptidase S33 domain-containing protein</fullName>
    </recommendedName>
</protein>
<dbReference type="InterPro" id="IPR022742">
    <property type="entry name" value="Hydrolase_4"/>
</dbReference>
<comment type="caution">
    <text evidence="2">The sequence shown here is derived from an EMBL/GenBank/DDBJ whole genome shotgun (WGS) entry which is preliminary data.</text>
</comment>
<dbReference type="EMBL" id="CAJNNW010022865">
    <property type="protein sequence ID" value="CAE8669900.1"/>
    <property type="molecule type" value="Genomic_DNA"/>
</dbReference>
<dbReference type="Pfam" id="PF12146">
    <property type="entry name" value="Hydrolase_4"/>
    <property type="match status" value="1"/>
</dbReference>
<name>A0A813J5Y1_POLGL</name>
<dbReference type="Gene3D" id="3.40.50.1820">
    <property type="entry name" value="alpha/beta hydrolase"/>
    <property type="match status" value="1"/>
</dbReference>
<dbReference type="PANTHER" id="PTHR43358">
    <property type="entry name" value="ALPHA/BETA-HYDROLASE"/>
    <property type="match status" value="1"/>
</dbReference>
<sequence>MPPPAEVKQATIIPPDVQNPVDLLLSFIIRPPRSKYKPEQLGPKRFKAACRHDTNQAVHGQRTDLVLENPRGQKLECSLFEPVRRPGAPQSEEEEWEEQLPCVIFLHGNSSCRLEALPLVTLLMPLRISLFCLDFAGSGLSEGEYISLGWFERDDLSTCVNYLRSSGKVSSIALWGRSMGAFTALLHADRDPSIAGLVLDSPFVSLNLLAEELALSRAFLPSPATRAVLAAARSAIQARAGFDIDCLEATHHVSQSFSPALFIAAKDDDVTAPHHAQRLFEAYRGEKEFELIEGNHQSARSEAVRRKAALFLCRTFHSERLDRLLELHAGGLFDIFGAQNLPLQSFGGAHGGLDKESDEICRQMKVIPALSQMFLAKGQNVQRPVAVHVVLKLVEDVSEAGFFVKFKPAEGASVSGSGYHMEEEEPQYLVVIVTAVATMVCRVHNDDLRTVAVGPGVCVGLSTPVALFMDSCGMVFVQAGINDPLKVDVGQAFRGELMMWMMLLRGQSSFHSLSVEDGEATLRESLGDAVLRLRHLGHADGVLTGSLPARMPPGDSGHLPCLLSPMSMKVAPPLGSEGNSSGDSGQFGIKVTGDTELADFEARHGRRAQGWRGRVRCLGEGVVTGIRKRIGA</sequence>
<dbReference type="AlphaFoldDB" id="A0A813J5Y1"/>